<evidence type="ECO:0000259" key="2">
    <source>
        <dbReference type="Pfam" id="PF10135"/>
    </source>
</evidence>
<dbReference type="GO" id="GO:0044781">
    <property type="term" value="P:bacterial-type flagellum organization"/>
    <property type="evidence" value="ECO:0007669"/>
    <property type="project" value="UniProtKB-KW"/>
</dbReference>
<comment type="caution">
    <text evidence="3">The sequence shown here is derived from an EMBL/GenBank/DDBJ whole genome shotgun (WGS) entry which is preliminary data.</text>
</comment>
<name>A0A368LJ50_9VIBR</name>
<reference evidence="3 4" key="1">
    <citation type="journal article" date="2017" name="Elife">
        <title>Extensive horizontal gene transfer in cheese-associated bacteria.</title>
        <authorList>
            <person name="Bonham K.S."/>
            <person name="Wolfe B.E."/>
            <person name="Dutton R.J."/>
        </authorList>
    </citation>
    <scope>NUCLEOTIDE SEQUENCE [LARGE SCALE GENOMIC DNA]</scope>
    <source>
        <strain evidence="3 4">JB196</strain>
    </source>
</reference>
<proteinExistence type="predicted"/>
<dbReference type="Proteomes" id="UP000252479">
    <property type="component" value="Unassembled WGS sequence"/>
</dbReference>
<dbReference type="EMBL" id="QPGL01000002">
    <property type="protein sequence ID" value="RCS70737.1"/>
    <property type="molecule type" value="Genomic_DNA"/>
</dbReference>
<dbReference type="InterPro" id="IPR019301">
    <property type="entry name" value="Flagellar_prot_FlgJ_N"/>
</dbReference>
<dbReference type="AlphaFoldDB" id="A0A368LJ50"/>
<dbReference type="RefSeq" id="WP_086959968.1">
    <property type="nucleotide sequence ID" value="NZ_AP018681.1"/>
</dbReference>
<keyword evidence="4" id="KW-1185">Reference proteome</keyword>
<feature type="domain" description="Flagellar protein FlgJ N-terminal" evidence="2">
    <location>
        <begin position="198"/>
        <end position="250"/>
    </location>
</feature>
<keyword evidence="1" id="KW-1005">Bacterial flagellum biogenesis</keyword>
<evidence type="ECO:0000313" key="4">
    <source>
        <dbReference type="Proteomes" id="UP000252479"/>
    </source>
</evidence>
<protein>
    <recommendedName>
        <fullName evidence="2">Flagellar protein FlgJ N-terminal domain-containing protein</fullName>
    </recommendedName>
</protein>
<organism evidence="3 4">
    <name type="scientific">Vibrio casei</name>
    <dbReference type="NCBI Taxonomy" id="673372"/>
    <lineage>
        <taxon>Bacteria</taxon>
        <taxon>Pseudomonadati</taxon>
        <taxon>Pseudomonadota</taxon>
        <taxon>Gammaproteobacteria</taxon>
        <taxon>Vibrionales</taxon>
        <taxon>Vibrionaceae</taxon>
        <taxon>Vibrio</taxon>
    </lineage>
</organism>
<dbReference type="OrthoDB" id="8481704at2"/>
<sequence>MSMINPIFNIIQPSETRAFTQVTVNNQSHIESPSFTSTLANTMDGLANTTDGKLASNYASPSAMLNMDLSLEMFGLKSTPAHITQLSEQAKRQAFPAFSMPAPPVPAFDLHNESGLKNLQIVAKVSQPENRDQVTPNTQSTLNLYTANRPASTHSMNKGEFYIDTKDMNSLKYSGDNNASLRQASAQFEALFVQQMLKGMRTATAAIADQDNPLSQIKKDDPFQDMLDNKMAISMTNNGGIGLADMLYKQLSKNQ</sequence>
<evidence type="ECO:0000256" key="1">
    <source>
        <dbReference type="ARBA" id="ARBA00022795"/>
    </source>
</evidence>
<gene>
    <name evidence="3" type="ORF">CIK83_15085</name>
</gene>
<accession>A0A368LJ50</accession>
<evidence type="ECO:0000313" key="3">
    <source>
        <dbReference type="EMBL" id="RCS70737.1"/>
    </source>
</evidence>
<dbReference type="Pfam" id="PF10135">
    <property type="entry name" value="Rod-binding"/>
    <property type="match status" value="1"/>
</dbReference>
<dbReference type="GeneID" id="303190248"/>